<dbReference type="PANTHER" id="PTHR32361">
    <property type="entry name" value="FERRIC/CUPRIC REDUCTASE TRANSMEMBRANE COMPONENT"/>
    <property type="match status" value="1"/>
</dbReference>
<dbReference type="SUPFAM" id="SSF63380">
    <property type="entry name" value="Riboflavin synthase domain-like"/>
    <property type="match status" value="1"/>
</dbReference>
<keyword evidence="5" id="KW-0472">Membrane</keyword>
<dbReference type="Pfam" id="PF08022">
    <property type="entry name" value="FAD_binding_8"/>
    <property type="match status" value="1"/>
</dbReference>
<dbReference type="InterPro" id="IPR013112">
    <property type="entry name" value="FAD-bd_8"/>
</dbReference>
<gene>
    <name evidence="10" type="ORF">PPACK8108_LOCUS748</name>
</gene>
<dbReference type="AlphaFoldDB" id="A0AAV0AFH1"/>
<feature type="domain" description="FAD-binding FR-type" evidence="9">
    <location>
        <begin position="16"/>
        <end position="169"/>
    </location>
</feature>
<dbReference type="PANTHER" id="PTHR32361:SF9">
    <property type="entry name" value="FERRIC REDUCTASE TRANSMEMBRANE COMPONENT 3-RELATED"/>
    <property type="match status" value="1"/>
</dbReference>
<dbReference type="InterPro" id="IPR051410">
    <property type="entry name" value="Ferric/Cupric_Reductase"/>
</dbReference>
<dbReference type="Gene3D" id="3.40.50.80">
    <property type="entry name" value="Nucleotide-binding domain of ferredoxin-NADP reductase (FNR) module"/>
    <property type="match status" value="1"/>
</dbReference>
<organism evidence="10 11">
    <name type="scientific">Phakopsora pachyrhizi</name>
    <name type="common">Asian soybean rust disease fungus</name>
    <dbReference type="NCBI Taxonomy" id="170000"/>
    <lineage>
        <taxon>Eukaryota</taxon>
        <taxon>Fungi</taxon>
        <taxon>Dikarya</taxon>
        <taxon>Basidiomycota</taxon>
        <taxon>Pucciniomycotina</taxon>
        <taxon>Pucciniomycetes</taxon>
        <taxon>Pucciniales</taxon>
        <taxon>Phakopsoraceae</taxon>
        <taxon>Phakopsora</taxon>
    </lineage>
</organism>
<dbReference type="InterPro" id="IPR039261">
    <property type="entry name" value="FNR_nucleotide-bd"/>
</dbReference>
<evidence type="ECO:0000256" key="7">
    <source>
        <dbReference type="ARBA" id="ARBA00023002"/>
    </source>
</evidence>
<protein>
    <recommendedName>
        <fullName evidence="3">ferric-chelate reductase (NADPH)</fullName>
        <ecNumber evidence="3">1.16.1.9</ecNumber>
    </recommendedName>
</protein>
<comment type="subcellular location">
    <subcellularLocation>
        <location evidence="1">Cell membrane</location>
        <topology evidence="1">Multi-pass membrane protein</topology>
    </subcellularLocation>
</comment>
<reference evidence="10" key="1">
    <citation type="submission" date="2022-06" db="EMBL/GenBank/DDBJ databases">
        <authorList>
            <consortium name="SYNGENTA / RWTH Aachen University"/>
        </authorList>
    </citation>
    <scope>NUCLEOTIDE SEQUENCE</scope>
</reference>
<comment type="caution">
    <text evidence="10">The sequence shown here is derived from an EMBL/GenBank/DDBJ whole genome shotgun (WGS) entry which is preliminary data.</text>
</comment>
<feature type="non-terminal residue" evidence="10">
    <location>
        <position position="1"/>
    </location>
</feature>
<dbReference type="Proteomes" id="UP001153365">
    <property type="component" value="Unassembled WGS sequence"/>
</dbReference>
<evidence type="ECO:0000256" key="5">
    <source>
        <dbReference type="ARBA" id="ARBA00022475"/>
    </source>
</evidence>
<keyword evidence="4" id="KW-0813">Transport</keyword>
<dbReference type="InterPro" id="IPR017927">
    <property type="entry name" value="FAD-bd_FR_type"/>
</dbReference>
<evidence type="ECO:0000256" key="4">
    <source>
        <dbReference type="ARBA" id="ARBA00022448"/>
    </source>
</evidence>
<dbReference type="GO" id="GO:0052851">
    <property type="term" value="F:ferric-chelate reductase (NADPH) activity"/>
    <property type="evidence" value="ECO:0007669"/>
    <property type="project" value="UniProtKB-EC"/>
</dbReference>
<dbReference type="SUPFAM" id="SSF52343">
    <property type="entry name" value="Ferredoxin reductase-like, C-terminal NADP-linked domain"/>
    <property type="match status" value="1"/>
</dbReference>
<dbReference type="GO" id="GO:0006879">
    <property type="term" value="P:intracellular iron ion homeostasis"/>
    <property type="evidence" value="ECO:0007669"/>
    <property type="project" value="TreeGrafter"/>
</dbReference>
<evidence type="ECO:0000256" key="1">
    <source>
        <dbReference type="ARBA" id="ARBA00004651"/>
    </source>
</evidence>
<dbReference type="EMBL" id="CALTRL010000107">
    <property type="protein sequence ID" value="CAH7666396.1"/>
    <property type="molecule type" value="Genomic_DNA"/>
</dbReference>
<dbReference type="InterPro" id="IPR017938">
    <property type="entry name" value="Riboflavin_synthase-like_b-brl"/>
</dbReference>
<dbReference type="Pfam" id="PF08030">
    <property type="entry name" value="NAD_binding_6"/>
    <property type="match status" value="1"/>
</dbReference>
<dbReference type="GO" id="GO:0006826">
    <property type="term" value="P:iron ion transport"/>
    <property type="evidence" value="ECO:0007669"/>
    <property type="project" value="TreeGrafter"/>
</dbReference>
<keyword evidence="5" id="KW-1003">Cell membrane</keyword>
<evidence type="ECO:0000256" key="3">
    <source>
        <dbReference type="ARBA" id="ARBA00012668"/>
    </source>
</evidence>
<dbReference type="CDD" id="cd06186">
    <property type="entry name" value="NOX_Duox_like_FAD_NADP"/>
    <property type="match status" value="1"/>
</dbReference>
<keyword evidence="6" id="KW-0249">Electron transport</keyword>
<dbReference type="PROSITE" id="PS51384">
    <property type="entry name" value="FAD_FR"/>
    <property type="match status" value="1"/>
</dbReference>
<proteinExistence type="inferred from homology"/>
<dbReference type="GO" id="GO:0015677">
    <property type="term" value="P:copper ion import"/>
    <property type="evidence" value="ECO:0007669"/>
    <property type="project" value="TreeGrafter"/>
</dbReference>
<comment type="catalytic activity">
    <reaction evidence="8">
        <text>2 a Fe(II)-siderophore + NADP(+) + H(+) = 2 a Fe(III)-siderophore + NADPH</text>
        <dbReference type="Rhea" id="RHEA:28795"/>
        <dbReference type="Rhea" id="RHEA-COMP:11342"/>
        <dbReference type="Rhea" id="RHEA-COMP:11344"/>
        <dbReference type="ChEBI" id="CHEBI:15378"/>
        <dbReference type="ChEBI" id="CHEBI:29033"/>
        <dbReference type="ChEBI" id="CHEBI:29034"/>
        <dbReference type="ChEBI" id="CHEBI:57783"/>
        <dbReference type="ChEBI" id="CHEBI:58349"/>
        <dbReference type="EC" id="1.16.1.9"/>
    </reaction>
</comment>
<dbReference type="InterPro" id="IPR013121">
    <property type="entry name" value="Fe_red_NAD-bd_6"/>
</dbReference>
<evidence type="ECO:0000313" key="11">
    <source>
        <dbReference type="Proteomes" id="UP001153365"/>
    </source>
</evidence>
<name>A0AAV0AFH1_PHAPC</name>
<keyword evidence="7" id="KW-0560">Oxidoreductase</keyword>
<comment type="similarity">
    <text evidence="2">Belongs to the ferric reductase (FRE) family.</text>
</comment>
<sequence length="333" mass="36360">IFSFNLALFALYYHSKNLKPFIIAIGFTLGWDMILTSLKTSIRPATLTALPGGFTKVEIHDLGAGWRAGQHVYLRVIHGLRSMEKHPFTISNAPARLSSSENQSLILMAKTTGSFTKNLNALGNPLPNSSGNDMEKYSEKNEYTGRSAIIVGSDCKVVVEGPYGSSFVDMDDYETVVLFAGGSGFTYSMATLEHARSASLGEGITKTIFVMWALRDLDMVYAFSETLNRVIAAGRVHQMQIIMRIYKSEPPSYDYSNPVTHAELVAGRVEPSTIVQEAFEASFRSIQERGENRGCGIGIGVCGPEGLVKSVRNAVSSLKSPQIKRVGGVNFHS</sequence>
<evidence type="ECO:0000313" key="10">
    <source>
        <dbReference type="EMBL" id="CAH7666396.1"/>
    </source>
</evidence>
<evidence type="ECO:0000256" key="2">
    <source>
        <dbReference type="ARBA" id="ARBA00006278"/>
    </source>
</evidence>
<evidence type="ECO:0000256" key="6">
    <source>
        <dbReference type="ARBA" id="ARBA00022982"/>
    </source>
</evidence>
<accession>A0AAV0AFH1</accession>
<keyword evidence="11" id="KW-1185">Reference proteome</keyword>
<evidence type="ECO:0000256" key="8">
    <source>
        <dbReference type="ARBA" id="ARBA00048483"/>
    </source>
</evidence>
<dbReference type="GO" id="GO:0005886">
    <property type="term" value="C:plasma membrane"/>
    <property type="evidence" value="ECO:0007669"/>
    <property type="project" value="UniProtKB-SubCell"/>
</dbReference>
<evidence type="ECO:0000259" key="9">
    <source>
        <dbReference type="PROSITE" id="PS51384"/>
    </source>
</evidence>
<dbReference type="EC" id="1.16.1.9" evidence="3"/>